<evidence type="ECO:0000313" key="3">
    <source>
        <dbReference type="Proteomes" id="UP000251545"/>
    </source>
</evidence>
<keyword evidence="1" id="KW-0732">Signal</keyword>
<protein>
    <submittedName>
        <fullName evidence="2">YD repeat-containing protein</fullName>
    </submittedName>
</protein>
<name>A0A362WZI6_9FLAO</name>
<proteinExistence type="predicted"/>
<dbReference type="InterPro" id="IPR031325">
    <property type="entry name" value="RHS_repeat"/>
</dbReference>
<accession>A0A362WZI6</accession>
<evidence type="ECO:0000313" key="2">
    <source>
        <dbReference type="EMBL" id="PQV44586.1"/>
    </source>
</evidence>
<reference evidence="2 3" key="1">
    <citation type="submission" date="2018-02" db="EMBL/GenBank/DDBJ databases">
        <title>Genomic Encyclopedia of Archaeal and Bacterial Type Strains, Phase II (KMG-II): from individual species to whole genera.</title>
        <authorList>
            <person name="Goeker M."/>
        </authorList>
    </citation>
    <scope>NUCLEOTIDE SEQUENCE [LARGE SCALE GENOMIC DNA]</scope>
    <source>
        <strain evidence="2 3">DSM 21165</strain>
    </source>
</reference>
<organism evidence="2 3">
    <name type="scientific">Jejuia pallidilutea</name>
    <dbReference type="NCBI Taxonomy" id="504487"/>
    <lineage>
        <taxon>Bacteria</taxon>
        <taxon>Pseudomonadati</taxon>
        <taxon>Bacteroidota</taxon>
        <taxon>Flavobacteriia</taxon>
        <taxon>Flavobacteriales</taxon>
        <taxon>Flavobacteriaceae</taxon>
        <taxon>Jejuia</taxon>
    </lineage>
</organism>
<feature type="chain" id="PRO_5017056891" evidence="1">
    <location>
        <begin position="27"/>
        <end position="1107"/>
    </location>
</feature>
<dbReference type="Proteomes" id="UP000251545">
    <property type="component" value="Unassembled WGS sequence"/>
</dbReference>
<comment type="caution">
    <text evidence="2">The sequence shown here is derived from an EMBL/GenBank/DDBJ whole genome shotgun (WGS) entry which is preliminary data.</text>
</comment>
<dbReference type="Gene3D" id="2.180.10.10">
    <property type="entry name" value="RHS repeat-associated core"/>
    <property type="match status" value="1"/>
</dbReference>
<sequence>MNTRFLMKKKITLSVLIISCLNILLSQDIPTVSPHSPTVSSLGKYIDFPISLYTGQAEVSIPIYNLVVKDIQVPISLQHHTGGVRVEEIASSVGLNWSLVANGTVIRRINGRADNASIFFYEEPSYNLNSSRFTDHVGSASGSMDTEHDYYYFTSGSHNGKYAIDFLNGSTPVQFPVQDVKIEHNGINPPKITTPDGLVYYYDKTEVNNSLTACNSTGTSNSNSLLSPTTWFLTRIESQTSDAFVDFIYETKYLEYDQNGPQTKYENIVSFRNDNDCTVKNRINTHRLLAIESSDGQRVDFVKGALRADLENDYLLSEIAVTSTQISFSKRFVLTHKYQDGSALNNLSYYNPITIHDYQRERLRPILTKIQEFGNDNTALAPYTFEYNLTNQGLPSRRSFNQDHWGYYNGAGNSTLVPSIIYNGYVLPGADRKPYFSAAIQGTLSKITFPTGGSKSFVYELNECNNCSFLDYASVSNVQYETHTMGSSDFFANQNQSIIEKTFTVDGQEPGKIILNMSTETSFCGSWPCQIELKLYSLNPDNSINQLVFDSYQYRNEPDINILDIVVDYTFSGKYKLQMKVNDSQWASNQDEYYLQVKWAIPLSTSGFEYNNAGGLRTKQIELYDPVSNQTIQKNYTYEDGYLSGWLSYARMSEFIYGFTSCPTYPPNMVCNPQPMFGLGMARTSNPILSTSNTKGGIVGYNKVTVSELGNGYIENYYYSPYQHRDINWIEESYNSNTISELPQERTFKGDILIDTEDWAFPFSLSDEKDWKRGLIKKQLFYKRDNSLQKKIETKYHFYDDITHNSYNPSKVRSIKGSRTGAELAYYSGTNGQIGQISVNFYTLQSSWYDIDEVIETNYFDNGQELTTTTKYDYSPNQRTVKTTTLIDSNGIATEHETLYPTDYSNSYLGSNILRDRNMINMPLVQKTFKDGNLLNEKRSNYILNGTLVDLDFIENLPHGIDSDIKTNILRDTEGNITQVSQTNAPPVSYVWGYNKIYPVAKLENIEYSDIENNTTLYNYLDQLDSYTLIDDSNRATLKTLNENIRNSTPINSMVTTYTYDPLIGVTSITDAKGYTTYYEYDGFNRLKQVKDAEGNILSENQYNYKQ</sequence>
<dbReference type="EMBL" id="PVEO01000020">
    <property type="protein sequence ID" value="PQV44586.1"/>
    <property type="molecule type" value="Genomic_DNA"/>
</dbReference>
<evidence type="ECO:0000256" key="1">
    <source>
        <dbReference type="SAM" id="SignalP"/>
    </source>
</evidence>
<dbReference type="Pfam" id="PF05593">
    <property type="entry name" value="RHS_repeat"/>
    <property type="match status" value="1"/>
</dbReference>
<feature type="signal peptide" evidence="1">
    <location>
        <begin position="1"/>
        <end position="26"/>
    </location>
</feature>
<gene>
    <name evidence="2" type="ORF">CLV33_1201</name>
</gene>
<dbReference type="AlphaFoldDB" id="A0A362WZI6"/>